<gene>
    <name evidence="1" type="ORF">BDM02DRAFT_3101546</name>
</gene>
<accession>A0ACB6Z716</accession>
<evidence type="ECO:0000313" key="2">
    <source>
        <dbReference type="Proteomes" id="UP000886501"/>
    </source>
</evidence>
<reference evidence="1" key="1">
    <citation type="submission" date="2019-10" db="EMBL/GenBank/DDBJ databases">
        <authorList>
            <consortium name="DOE Joint Genome Institute"/>
            <person name="Kuo A."/>
            <person name="Miyauchi S."/>
            <person name="Kiss E."/>
            <person name="Drula E."/>
            <person name="Kohler A."/>
            <person name="Sanchez-Garcia M."/>
            <person name="Andreopoulos B."/>
            <person name="Barry K.W."/>
            <person name="Bonito G."/>
            <person name="Buee M."/>
            <person name="Carver A."/>
            <person name="Chen C."/>
            <person name="Cichocki N."/>
            <person name="Clum A."/>
            <person name="Culley D."/>
            <person name="Crous P.W."/>
            <person name="Fauchery L."/>
            <person name="Girlanda M."/>
            <person name="Hayes R."/>
            <person name="Keri Z."/>
            <person name="Labutti K."/>
            <person name="Lipzen A."/>
            <person name="Lombard V."/>
            <person name="Magnuson J."/>
            <person name="Maillard F."/>
            <person name="Morin E."/>
            <person name="Murat C."/>
            <person name="Nolan M."/>
            <person name="Ohm R."/>
            <person name="Pangilinan J."/>
            <person name="Pereira M."/>
            <person name="Perotto S."/>
            <person name="Peter M."/>
            <person name="Riley R."/>
            <person name="Sitrit Y."/>
            <person name="Stielow B."/>
            <person name="Szollosi G."/>
            <person name="Zifcakova L."/>
            <person name="Stursova M."/>
            <person name="Spatafora J.W."/>
            <person name="Tedersoo L."/>
            <person name="Vaario L.-M."/>
            <person name="Yamada A."/>
            <person name="Yan M."/>
            <person name="Wang P."/>
            <person name="Xu J."/>
            <person name="Bruns T."/>
            <person name="Baldrian P."/>
            <person name="Vilgalys R."/>
            <person name="Henrissat B."/>
            <person name="Grigoriev I.V."/>
            <person name="Hibbett D."/>
            <person name="Nagy L.G."/>
            <person name="Martin F.M."/>
        </authorList>
    </citation>
    <scope>NUCLEOTIDE SEQUENCE</scope>
    <source>
        <strain evidence="1">P2</strain>
    </source>
</reference>
<organism evidence="1 2">
    <name type="scientific">Thelephora ganbajun</name>
    <name type="common">Ganba fungus</name>
    <dbReference type="NCBI Taxonomy" id="370292"/>
    <lineage>
        <taxon>Eukaryota</taxon>
        <taxon>Fungi</taxon>
        <taxon>Dikarya</taxon>
        <taxon>Basidiomycota</taxon>
        <taxon>Agaricomycotina</taxon>
        <taxon>Agaricomycetes</taxon>
        <taxon>Thelephorales</taxon>
        <taxon>Thelephoraceae</taxon>
        <taxon>Thelephora</taxon>
    </lineage>
</organism>
<dbReference type="EMBL" id="MU118095">
    <property type="protein sequence ID" value="KAF9645317.1"/>
    <property type="molecule type" value="Genomic_DNA"/>
</dbReference>
<name>A0ACB6Z716_THEGA</name>
<evidence type="ECO:0000313" key="1">
    <source>
        <dbReference type="EMBL" id="KAF9645317.1"/>
    </source>
</evidence>
<keyword evidence="2" id="KW-1185">Reference proteome</keyword>
<proteinExistence type="predicted"/>
<sequence>MDFELVKPSFPRTLSPRSSLESFASQQHDNDHQASPIRQGGANFLRTESPSSFLSSGVSEKDGAALNRKPSPSSIAQSDVLSPSDIDAHRNRELKWVLLMSTLDPTQARKSKKVKKLLLDGVPASVRYQVWAHLADCKGKRMNGLYPQLVKRGAVPATPAIIRDGADRFGDQPQGKDGSIVSVLQAYLTMVPDVQYHIALTCIVGQLLAQSPEEDAFWIFISMMDSYLRPYFSSSVVQLDFDATLFANALETNDAPLAKRIFVDMSIPPLTICRQWFCSLFYDTIPAEYHLRVWDVFLFEGVPFLFRVGLALFACCRRPLLEAQSRDRALSILSQVPLQCLPPNGDTLIELAISKKLKDDDVRKARNKVETKKKRTISTRLLKSSTNPGTPISLPRG</sequence>
<reference evidence="1" key="2">
    <citation type="journal article" date="2020" name="Nat. Commun.">
        <title>Large-scale genome sequencing of mycorrhizal fungi provides insights into the early evolution of symbiotic traits.</title>
        <authorList>
            <person name="Miyauchi S."/>
            <person name="Kiss E."/>
            <person name="Kuo A."/>
            <person name="Drula E."/>
            <person name="Kohler A."/>
            <person name="Sanchez-Garcia M."/>
            <person name="Morin E."/>
            <person name="Andreopoulos B."/>
            <person name="Barry K.W."/>
            <person name="Bonito G."/>
            <person name="Buee M."/>
            <person name="Carver A."/>
            <person name="Chen C."/>
            <person name="Cichocki N."/>
            <person name="Clum A."/>
            <person name="Culley D."/>
            <person name="Crous P.W."/>
            <person name="Fauchery L."/>
            <person name="Girlanda M."/>
            <person name="Hayes R.D."/>
            <person name="Keri Z."/>
            <person name="LaButti K."/>
            <person name="Lipzen A."/>
            <person name="Lombard V."/>
            <person name="Magnuson J."/>
            <person name="Maillard F."/>
            <person name="Murat C."/>
            <person name="Nolan M."/>
            <person name="Ohm R.A."/>
            <person name="Pangilinan J."/>
            <person name="Pereira M.F."/>
            <person name="Perotto S."/>
            <person name="Peter M."/>
            <person name="Pfister S."/>
            <person name="Riley R."/>
            <person name="Sitrit Y."/>
            <person name="Stielow J.B."/>
            <person name="Szollosi G."/>
            <person name="Zifcakova L."/>
            <person name="Stursova M."/>
            <person name="Spatafora J.W."/>
            <person name="Tedersoo L."/>
            <person name="Vaario L.M."/>
            <person name="Yamada A."/>
            <person name="Yan M."/>
            <person name="Wang P."/>
            <person name="Xu J."/>
            <person name="Bruns T."/>
            <person name="Baldrian P."/>
            <person name="Vilgalys R."/>
            <person name="Dunand C."/>
            <person name="Henrissat B."/>
            <person name="Grigoriev I.V."/>
            <person name="Hibbett D."/>
            <person name="Nagy L.G."/>
            <person name="Martin F.M."/>
        </authorList>
    </citation>
    <scope>NUCLEOTIDE SEQUENCE</scope>
    <source>
        <strain evidence="1">P2</strain>
    </source>
</reference>
<dbReference type="Proteomes" id="UP000886501">
    <property type="component" value="Unassembled WGS sequence"/>
</dbReference>
<protein>
    <submittedName>
        <fullName evidence="1">RabGAP/TBC</fullName>
    </submittedName>
</protein>
<comment type="caution">
    <text evidence="1">The sequence shown here is derived from an EMBL/GenBank/DDBJ whole genome shotgun (WGS) entry which is preliminary data.</text>
</comment>